<dbReference type="SUPFAM" id="SSF140990">
    <property type="entry name" value="FtsH protease domain-like"/>
    <property type="match status" value="1"/>
</dbReference>
<dbReference type="PANTHER" id="PTHR23076">
    <property type="entry name" value="METALLOPROTEASE M41 FTSH"/>
    <property type="match status" value="1"/>
</dbReference>
<dbReference type="PANTHER" id="PTHR23076:SF49">
    <property type="entry name" value="ATP-DEPENDENT ZINC METALLOPROTEASE FTSH 7, CHLOROPLASTIC"/>
    <property type="match status" value="1"/>
</dbReference>
<keyword evidence="1" id="KW-0809">Transit peptide</keyword>
<dbReference type="Gene3D" id="1.20.58.760">
    <property type="entry name" value="Peptidase M41"/>
    <property type="match status" value="1"/>
</dbReference>
<protein>
    <recommendedName>
        <fullName evidence="4">Peptidase M41 domain-containing protein</fullName>
    </recommendedName>
</protein>
<evidence type="ECO:0000313" key="3">
    <source>
        <dbReference type="Proteomes" id="UP000233551"/>
    </source>
</evidence>
<keyword evidence="3" id="KW-1185">Reference proteome</keyword>
<dbReference type="AlphaFoldDB" id="A0A2I0KD53"/>
<comment type="caution">
    <text evidence="2">The sequence shown here is derived from an EMBL/GenBank/DDBJ whole genome shotgun (WGS) entry which is preliminary data.</text>
</comment>
<sequence>MAYKAIAEYGLSQTIGPLSLATLSGGGMDDSGGLPWGRDQGHLVDLVQREVKALLQSALDVALSVIRANPDVLEGLGAQLEEKEKVEGEELQRWLNSVVAPSELQFFIRGSQETLLPLQTGFR</sequence>
<organism evidence="2 3">
    <name type="scientific">Punica granatum</name>
    <name type="common">Pomegranate</name>
    <dbReference type="NCBI Taxonomy" id="22663"/>
    <lineage>
        <taxon>Eukaryota</taxon>
        <taxon>Viridiplantae</taxon>
        <taxon>Streptophyta</taxon>
        <taxon>Embryophyta</taxon>
        <taxon>Tracheophyta</taxon>
        <taxon>Spermatophyta</taxon>
        <taxon>Magnoliopsida</taxon>
        <taxon>eudicotyledons</taxon>
        <taxon>Gunneridae</taxon>
        <taxon>Pentapetalae</taxon>
        <taxon>rosids</taxon>
        <taxon>malvids</taxon>
        <taxon>Myrtales</taxon>
        <taxon>Lythraceae</taxon>
        <taxon>Punica</taxon>
    </lineage>
</organism>
<name>A0A2I0KD53_PUNGR</name>
<dbReference type="GO" id="GO:0009535">
    <property type="term" value="C:chloroplast thylakoid membrane"/>
    <property type="evidence" value="ECO:0007669"/>
    <property type="project" value="TreeGrafter"/>
</dbReference>
<dbReference type="InterPro" id="IPR037219">
    <property type="entry name" value="Peptidase_M41-like"/>
</dbReference>
<proteinExistence type="predicted"/>
<evidence type="ECO:0000256" key="1">
    <source>
        <dbReference type="ARBA" id="ARBA00022946"/>
    </source>
</evidence>
<dbReference type="STRING" id="22663.A0A2I0KD53"/>
<dbReference type="GO" id="GO:0004222">
    <property type="term" value="F:metalloendopeptidase activity"/>
    <property type="evidence" value="ECO:0007669"/>
    <property type="project" value="InterPro"/>
</dbReference>
<dbReference type="GO" id="GO:0005524">
    <property type="term" value="F:ATP binding"/>
    <property type="evidence" value="ECO:0007669"/>
    <property type="project" value="InterPro"/>
</dbReference>
<reference evidence="2 3" key="1">
    <citation type="submission" date="2017-11" db="EMBL/GenBank/DDBJ databases">
        <title>De-novo sequencing of pomegranate (Punica granatum L.) genome.</title>
        <authorList>
            <person name="Akparov Z."/>
            <person name="Amiraslanov A."/>
            <person name="Hajiyeva S."/>
            <person name="Abbasov M."/>
            <person name="Kaur K."/>
            <person name="Hamwieh A."/>
            <person name="Solovyev V."/>
            <person name="Salamov A."/>
            <person name="Braich B."/>
            <person name="Kosarev P."/>
            <person name="Mahmoud A."/>
            <person name="Hajiyev E."/>
            <person name="Babayeva S."/>
            <person name="Izzatullayeva V."/>
            <person name="Mammadov A."/>
            <person name="Mammadov A."/>
            <person name="Sharifova S."/>
            <person name="Ojaghi J."/>
            <person name="Eynullazada K."/>
            <person name="Bayramov B."/>
            <person name="Abdulazimova A."/>
            <person name="Shahmuradov I."/>
        </authorList>
    </citation>
    <scope>NUCLEOTIDE SEQUENCE [LARGE SCALE GENOMIC DNA]</scope>
    <source>
        <strain evidence="3">cv. AG2017</strain>
        <tissue evidence="2">Leaf</tissue>
    </source>
</reference>
<evidence type="ECO:0000313" key="2">
    <source>
        <dbReference type="EMBL" id="PKI66459.1"/>
    </source>
</evidence>
<dbReference type="GO" id="GO:0004176">
    <property type="term" value="F:ATP-dependent peptidase activity"/>
    <property type="evidence" value="ECO:0007669"/>
    <property type="project" value="InterPro"/>
</dbReference>
<dbReference type="EMBL" id="PGOL01000674">
    <property type="protein sequence ID" value="PKI66459.1"/>
    <property type="molecule type" value="Genomic_DNA"/>
</dbReference>
<accession>A0A2I0KD53</accession>
<dbReference type="Proteomes" id="UP000233551">
    <property type="component" value="Unassembled WGS sequence"/>
</dbReference>
<gene>
    <name evidence="2" type="ORF">CRG98_013115</name>
</gene>
<evidence type="ECO:0008006" key="4">
    <source>
        <dbReference type="Google" id="ProtNLM"/>
    </source>
</evidence>
<dbReference type="GO" id="GO:0006508">
    <property type="term" value="P:proteolysis"/>
    <property type="evidence" value="ECO:0007669"/>
    <property type="project" value="InterPro"/>
</dbReference>